<evidence type="ECO:0000256" key="7">
    <source>
        <dbReference type="ARBA" id="ARBA00022694"/>
    </source>
</evidence>
<dbReference type="InterPro" id="IPR019519">
    <property type="entry name" value="Elp5"/>
</dbReference>
<evidence type="ECO:0000256" key="2">
    <source>
        <dbReference type="ARBA" id="ARBA00004496"/>
    </source>
</evidence>
<reference evidence="9 10" key="1">
    <citation type="submission" date="2023-08" db="EMBL/GenBank/DDBJ databases">
        <title>Black Yeasts Isolated from many extreme environments.</title>
        <authorList>
            <person name="Coleine C."/>
            <person name="Stajich J.E."/>
            <person name="Selbmann L."/>
        </authorList>
    </citation>
    <scope>NUCLEOTIDE SEQUENCE [LARGE SCALE GENOMIC DNA]</scope>
    <source>
        <strain evidence="9 10">CCFEE 5910</strain>
    </source>
</reference>
<keyword evidence="7" id="KW-0819">tRNA processing</keyword>
<dbReference type="Pfam" id="PF10483">
    <property type="entry name" value="Elong_Iki1"/>
    <property type="match status" value="1"/>
</dbReference>
<dbReference type="PANTHER" id="PTHR15641">
    <property type="entry name" value="ELONGATOR COMPLEX PROTEIN 5"/>
    <property type="match status" value="1"/>
</dbReference>
<dbReference type="GO" id="GO:0000049">
    <property type="term" value="F:tRNA binding"/>
    <property type="evidence" value="ECO:0007669"/>
    <property type="project" value="TreeGrafter"/>
</dbReference>
<comment type="subcellular location">
    <subcellularLocation>
        <location evidence="2">Cytoplasm</location>
    </subcellularLocation>
    <subcellularLocation>
        <location evidence="1">Nucleus</location>
    </subcellularLocation>
</comment>
<evidence type="ECO:0000256" key="5">
    <source>
        <dbReference type="ARBA" id="ARBA00020264"/>
    </source>
</evidence>
<dbReference type="GO" id="GO:0033588">
    <property type="term" value="C:elongator holoenzyme complex"/>
    <property type="evidence" value="ECO:0007669"/>
    <property type="project" value="InterPro"/>
</dbReference>
<dbReference type="EMBL" id="JAVRRJ010000007">
    <property type="protein sequence ID" value="KAK5082866.1"/>
    <property type="molecule type" value="Genomic_DNA"/>
</dbReference>
<dbReference type="CDD" id="cd19496">
    <property type="entry name" value="Elp5"/>
    <property type="match status" value="1"/>
</dbReference>
<keyword evidence="10" id="KW-1185">Reference proteome</keyword>
<gene>
    <name evidence="9" type="ORF">LTR05_006747</name>
</gene>
<proteinExistence type="inferred from homology"/>
<protein>
    <recommendedName>
        <fullName evidence="5">Elongator complex protein 5</fullName>
    </recommendedName>
</protein>
<evidence type="ECO:0000256" key="4">
    <source>
        <dbReference type="ARBA" id="ARBA00009567"/>
    </source>
</evidence>
<evidence type="ECO:0000256" key="8">
    <source>
        <dbReference type="ARBA" id="ARBA00023242"/>
    </source>
</evidence>
<accession>A0AAN7SWB7</accession>
<dbReference type="GO" id="GO:0005829">
    <property type="term" value="C:cytosol"/>
    <property type="evidence" value="ECO:0007669"/>
    <property type="project" value="TreeGrafter"/>
</dbReference>
<dbReference type="PANTHER" id="PTHR15641:SF1">
    <property type="entry name" value="ELONGATOR COMPLEX PROTEIN 5"/>
    <property type="match status" value="1"/>
</dbReference>
<evidence type="ECO:0000256" key="6">
    <source>
        <dbReference type="ARBA" id="ARBA00022490"/>
    </source>
</evidence>
<dbReference type="InterPro" id="IPR027417">
    <property type="entry name" value="P-loop_NTPase"/>
</dbReference>
<evidence type="ECO:0000313" key="9">
    <source>
        <dbReference type="EMBL" id="KAK5082866.1"/>
    </source>
</evidence>
<evidence type="ECO:0000256" key="1">
    <source>
        <dbReference type="ARBA" id="ARBA00004123"/>
    </source>
</evidence>
<keyword evidence="6" id="KW-0963">Cytoplasm</keyword>
<evidence type="ECO:0000256" key="3">
    <source>
        <dbReference type="ARBA" id="ARBA00005043"/>
    </source>
</evidence>
<comment type="caution">
    <text evidence="9">The sequence shown here is derived from an EMBL/GenBank/DDBJ whole genome shotgun (WGS) entry which is preliminary data.</text>
</comment>
<dbReference type="GO" id="GO:0005634">
    <property type="term" value="C:nucleus"/>
    <property type="evidence" value="ECO:0007669"/>
    <property type="project" value="UniProtKB-SubCell"/>
</dbReference>
<dbReference type="Proteomes" id="UP001309876">
    <property type="component" value="Unassembled WGS sequence"/>
</dbReference>
<comment type="pathway">
    <text evidence="3">tRNA modification; 5-methoxycarbonylmethyl-2-thiouridine-tRNA biosynthesis.</text>
</comment>
<keyword evidence="8" id="KW-0539">Nucleus</keyword>
<dbReference type="GO" id="GO:0002098">
    <property type="term" value="P:tRNA wobble uridine modification"/>
    <property type="evidence" value="ECO:0007669"/>
    <property type="project" value="InterPro"/>
</dbReference>
<comment type="similarity">
    <text evidence="4">Belongs to the ELP5 family.</text>
</comment>
<dbReference type="Gene3D" id="3.40.50.300">
    <property type="entry name" value="P-loop containing nucleotide triphosphate hydrolases"/>
    <property type="match status" value="1"/>
</dbReference>
<sequence>MAHTNSSHRRTHNILLISKLLNQREGASPFTLVLDNLEQPAKPLLKEFIRRANSSKSHVVFLAFETARTPPGIDTFIPCWNKNFQQIVQAVRSAITSAVKRCLIVIDGLNALCKMSAQPRSTLDLTSFLMSLLQPPQQTPQNSPSLVAVYHQDMPLHTSANPYSPGPLSLLEYSATTIMTVHSLSILLAEKQAKEKSLGAPSFGLAEQKEGLVVGLKPQARSIPSDQRGIVIQLEHRRRSGRGLLEWYFLPQRLPSKPYSASSKEPVLLLDDHPLFRKPELVPETTDQDLAGVTFELNLTTRQRMERDGVVLPYFDAQKAGGGGEGGRILYDMGAEDDFDEEEDEI</sequence>
<name>A0AAN7SWB7_9EURO</name>
<organism evidence="9 10">
    <name type="scientific">Lithohypha guttulata</name>
    <dbReference type="NCBI Taxonomy" id="1690604"/>
    <lineage>
        <taxon>Eukaryota</taxon>
        <taxon>Fungi</taxon>
        <taxon>Dikarya</taxon>
        <taxon>Ascomycota</taxon>
        <taxon>Pezizomycotina</taxon>
        <taxon>Eurotiomycetes</taxon>
        <taxon>Chaetothyriomycetidae</taxon>
        <taxon>Chaetothyriales</taxon>
        <taxon>Trichomeriaceae</taxon>
        <taxon>Lithohypha</taxon>
    </lineage>
</organism>
<dbReference type="AlphaFoldDB" id="A0AAN7SWB7"/>
<evidence type="ECO:0000313" key="10">
    <source>
        <dbReference type="Proteomes" id="UP001309876"/>
    </source>
</evidence>